<evidence type="ECO:0000313" key="9">
    <source>
        <dbReference type="EMBL" id="MBT1698742.1"/>
    </source>
</evidence>
<protein>
    <submittedName>
        <fullName evidence="9">ABC transporter permease</fullName>
    </submittedName>
</protein>
<dbReference type="Pfam" id="PF12704">
    <property type="entry name" value="MacB_PCD"/>
    <property type="match status" value="2"/>
</dbReference>
<evidence type="ECO:0000256" key="1">
    <source>
        <dbReference type="ARBA" id="ARBA00004651"/>
    </source>
</evidence>
<dbReference type="EMBL" id="JAHESF010000017">
    <property type="protein sequence ID" value="MBT1698742.1"/>
    <property type="molecule type" value="Genomic_DNA"/>
</dbReference>
<dbReference type="PANTHER" id="PTHR30572">
    <property type="entry name" value="MEMBRANE COMPONENT OF TRANSPORTER-RELATED"/>
    <property type="match status" value="1"/>
</dbReference>
<feature type="transmembrane region" description="Helical" evidence="6">
    <location>
        <begin position="281"/>
        <end position="300"/>
    </location>
</feature>
<dbReference type="GO" id="GO:0022857">
    <property type="term" value="F:transmembrane transporter activity"/>
    <property type="evidence" value="ECO:0007669"/>
    <property type="project" value="TreeGrafter"/>
</dbReference>
<evidence type="ECO:0000313" key="10">
    <source>
        <dbReference type="Proteomes" id="UP001319200"/>
    </source>
</evidence>
<evidence type="ECO:0000256" key="3">
    <source>
        <dbReference type="ARBA" id="ARBA00022692"/>
    </source>
</evidence>
<feature type="transmembrane region" description="Helical" evidence="6">
    <location>
        <begin position="746"/>
        <end position="770"/>
    </location>
</feature>
<keyword evidence="10" id="KW-1185">Reference proteome</keyword>
<feature type="transmembrane region" description="Helical" evidence="6">
    <location>
        <begin position="721"/>
        <end position="740"/>
    </location>
</feature>
<dbReference type="Pfam" id="PF02687">
    <property type="entry name" value="FtsX"/>
    <property type="match status" value="2"/>
</dbReference>
<reference evidence="9 10" key="1">
    <citation type="submission" date="2021-05" db="EMBL/GenBank/DDBJ databases">
        <title>A Polyphasic approach of four new species of the genus Ohtaekwangia: Ohtaekwangia histidinii sp. nov., Ohtaekwangia cretensis sp. nov., Ohtaekwangia indiensis sp. nov., Ohtaekwangia reichenbachii sp. nov. from diverse environment.</title>
        <authorList>
            <person name="Octaviana S."/>
        </authorList>
    </citation>
    <scope>NUCLEOTIDE SEQUENCE [LARGE SCALE GENOMIC DNA]</scope>
    <source>
        <strain evidence="9 10">PWU4</strain>
    </source>
</reference>
<comment type="subcellular location">
    <subcellularLocation>
        <location evidence="1">Cell membrane</location>
        <topology evidence="1">Multi-pass membrane protein</topology>
    </subcellularLocation>
</comment>
<evidence type="ECO:0000256" key="2">
    <source>
        <dbReference type="ARBA" id="ARBA00022475"/>
    </source>
</evidence>
<evidence type="ECO:0000256" key="5">
    <source>
        <dbReference type="ARBA" id="ARBA00023136"/>
    </source>
</evidence>
<dbReference type="PANTHER" id="PTHR30572:SF18">
    <property type="entry name" value="ABC-TYPE MACROLIDE FAMILY EXPORT SYSTEM PERMEASE COMPONENT 2"/>
    <property type="match status" value="1"/>
</dbReference>
<accession>A0AAP2DPS7</accession>
<dbReference type="InterPro" id="IPR025857">
    <property type="entry name" value="MacB_PCD"/>
</dbReference>
<dbReference type="Proteomes" id="UP001319200">
    <property type="component" value="Unassembled WGS sequence"/>
</dbReference>
<dbReference type="InterPro" id="IPR050250">
    <property type="entry name" value="Macrolide_Exporter_MacB"/>
</dbReference>
<proteinExistence type="predicted"/>
<evidence type="ECO:0000256" key="4">
    <source>
        <dbReference type="ARBA" id="ARBA00022989"/>
    </source>
</evidence>
<keyword evidence="4 6" id="KW-1133">Transmembrane helix</keyword>
<dbReference type="AlphaFoldDB" id="A0AAP2DPS7"/>
<feature type="domain" description="MacB-like periplasmic core" evidence="8">
    <location>
        <begin position="22"/>
        <end position="189"/>
    </location>
</feature>
<feature type="transmembrane region" description="Helical" evidence="6">
    <location>
        <begin position="327"/>
        <end position="354"/>
    </location>
</feature>
<gene>
    <name evidence="9" type="ORF">KK083_17755</name>
</gene>
<keyword evidence="3 6" id="KW-0812">Transmembrane</keyword>
<feature type="transmembrane region" description="Helical" evidence="6">
    <location>
        <begin position="669"/>
        <end position="689"/>
    </location>
</feature>
<feature type="domain" description="MacB-like periplasmic core" evidence="8">
    <location>
        <begin position="431"/>
        <end position="635"/>
    </location>
</feature>
<feature type="transmembrane region" description="Helical" evidence="6">
    <location>
        <begin position="374"/>
        <end position="401"/>
    </location>
</feature>
<organism evidence="9 10">
    <name type="scientific">Chryseosolibacter histidini</name>
    <dbReference type="NCBI Taxonomy" id="2782349"/>
    <lineage>
        <taxon>Bacteria</taxon>
        <taxon>Pseudomonadati</taxon>
        <taxon>Bacteroidota</taxon>
        <taxon>Cytophagia</taxon>
        <taxon>Cytophagales</taxon>
        <taxon>Chryseotaleaceae</taxon>
        <taxon>Chryseosolibacter</taxon>
    </lineage>
</organism>
<comment type="caution">
    <text evidence="9">The sequence shown here is derived from an EMBL/GenBank/DDBJ whole genome shotgun (WGS) entry which is preliminary data.</text>
</comment>
<sequence length="792" mass="88661">MLKSYFLTALRNLKRNRLHATINIIGLAIGMTCCILITLFVQFELGYDRQNRHADRIYRVATDLEANNWAISAFPLGALLKDNFPEVSQYARIKPVELFIRNSATMTEHKERLFYADSTVFDVFDIKLVKGNPANALAKINTMVLTEERARAYFGDEDPIGKTLTRATDNREFVITGVFEPLPSNSHVHLNMMASSLSFDPMRPDAQDAWGYLTNHYTYLVLPENTDHVAFAQKISSFLDKYQGLTPDQTPNVLRLQPLTSIHLYSNRGLEIEANGNVNTVYILSAIAFFILIIACINFMNMTTAQSLKRAREVGVRKVVGSKKSQLVFQFLSESVLISFIALVVAAFLLVLIVPQFNAISGKHITINPLENGTVVVIFLGVTLFVGLCAGLYPAFVLSTFKPSVILKGSFIGNLSGQRLRKALVVFQFAIAFVIMVGTYVVYDQLQYMRTKDMGFDREQTLVLKLPGDSIGDASVKNEMKRIAGVQSVTRFLEVPGKMVRTTGIWYEGVKDNIAANVYVFSGDEDLVETLGMRMKHGRYFQEGTQRFGREFVINETAAKHFGWKPDEAVGKLMDFGAPEKDPGKVIGVIEDFHFKDLHETIDPLVMYLERAYEGRFMALKVRSADLTATVDAVQQTWKKIVPQHRFEYQFLDESFDALFDQEVRLGQLFSIFSGLAIFISCLGLFGLASFTMEQTRKAVAIRKVMGASVSNIMVMMSKDFLKLVLLGMALASPIAYFVMNKWLQGFAYSVGFGWLVFLYAAVAAILVALGTVSYHSLKAATSNPVTSLKDQ</sequence>
<feature type="domain" description="ABC3 transporter permease C-terminal" evidence="7">
    <location>
        <begin position="672"/>
        <end position="785"/>
    </location>
</feature>
<dbReference type="RefSeq" id="WP_254165487.1">
    <property type="nucleotide sequence ID" value="NZ_JAHESF010000017.1"/>
</dbReference>
<dbReference type="InterPro" id="IPR003838">
    <property type="entry name" value="ABC3_permease_C"/>
</dbReference>
<evidence type="ECO:0000256" key="6">
    <source>
        <dbReference type="SAM" id="Phobius"/>
    </source>
</evidence>
<feature type="transmembrane region" description="Helical" evidence="6">
    <location>
        <begin position="422"/>
        <end position="443"/>
    </location>
</feature>
<evidence type="ECO:0000259" key="7">
    <source>
        <dbReference type="Pfam" id="PF02687"/>
    </source>
</evidence>
<dbReference type="GO" id="GO:0005886">
    <property type="term" value="C:plasma membrane"/>
    <property type="evidence" value="ECO:0007669"/>
    <property type="project" value="UniProtKB-SubCell"/>
</dbReference>
<name>A0AAP2DPS7_9BACT</name>
<keyword evidence="2" id="KW-1003">Cell membrane</keyword>
<keyword evidence="5 6" id="KW-0472">Membrane</keyword>
<evidence type="ECO:0000259" key="8">
    <source>
        <dbReference type="Pfam" id="PF12704"/>
    </source>
</evidence>
<feature type="domain" description="ABC3 transporter permease C-terminal" evidence="7">
    <location>
        <begin position="286"/>
        <end position="395"/>
    </location>
</feature>
<feature type="transmembrane region" description="Helical" evidence="6">
    <location>
        <begin position="21"/>
        <end position="43"/>
    </location>
</feature>